<dbReference type="PANTHER" id="PTHR23155:SF1185">
    <property type="entry name" value="DISEASE RESISTANCE RPP8-LIKE PROTEIN 3-RELATED"/>
    <property type="match status" value="1"/>
</dbReference>
<dbReference type="InterPro" id="IPR041118">
    <property type="entry name" value="Rx_N"/>
</dbReference>
<dbReference type="InterPro" id="IPR002182">
    <property type="entry name" value="NB-ARC"/>
</dbReference>
<evidence type="ECO:0000259" key="5">
    <source>
        <dbReference type="Pfam" id="PF18052"/>
    </source>
</evidence>
<dbReference type="CDD" id="cd14798">
    <property type="entry name" value="RX-CC_like"/>
    <property type="match status" value="1"/>
</dbReference>
<dbReference type="Pfam" id="PF18052">
    <property type="entry name" value="Rx_N"/>
    <property type="match status" value="1"/>
</dbReference>
<evidence type="ECO:0000259" key="7">
    <source>
        <dbReference type="Pfam" id="PF23598"/>
    </source>
</evidence>
<dbReference type="Gene3D" id="1.10.8.430">
    <property type="entry name" value="Helical domain of apoptotic protease-activating factors"/>
    <property type="match status" value="1"/>
</dbReference>
<feature type="domain" description="Disease resistance protein winged helix" evidence="6">
    <location>
        <begin position="452"/>
        <end position="525"/>
    </location>
</feature>
<keyword evidence="8" id="KW-1185">Reference proteome</keyword>
<dbReference type="PANTHER" id="PTHR23155">
    <property type="entry name" value="DISEASE RESISTANCE PROTEIN RP"/>
    <property type="match status" value="1"/>
</dbReference>
<accession>A0ABM3HTH8</accession>
<evidence type="ECO:0000259" key="4">
    <source>
        <dbReference type="Pfam" id="PF00931"/>
    </source>
</evidence>
<dbReference type="InterPro" id="IPR038005">
    <property type="entry name" value="RX-like_CC"/>
</dbReference>
<keyword evidence="3" id="KW-0611">Plant defense</keyword>
<dbReference type="RefSeq" id="XP_048139901.1">
    <property type="nucleotide sequence ID" value="XM_048283944.1"/>
</dbReference>
<evidence type="ECO:0000256" key="1">
    <source>
        <dbReference type="ARBA" id="ARBA00022737"/>
    </source>
</evidence>
<dbReference type="Pfam" id="PF23598">
    <property type="entry name" value="LRR_14"/>
    <property type="match status" value="1"/>
</dbReference>
<organism evidence="8 9">
    <name type="scientific">Rhodamnia argentea</name>
    <dbReference type="NCBI Taxonomy" id="178133"/>
    <lineage>
        <taxon>Eukaryota</taxon>
        <taxon>Viridiplantae</taxon>
        <taxon>Streptophyta</taxon>
        <taxon>Embryophyta</taxon>
        <taxon>Tracheophyta</taxon>
        <taxon>Spermatophyta</taxon>
        <taxon>Magnoliopsida</taxon>
        <taxon>eudicotyledons</taxon>
        <taxon>Gunneridae</taxon>
        <taxon>Pentapetalae</taxon>
        <taxon>rosids</taxon>
        <taxon>malvids</taxon>
        <taxon>Myrtales</taxon>
        <taxon>Myrtaceae</taxon>
        <taxon>Myrtoideae</taxon>
        <taxon>Myrteae</taxon>
        <taxon>Australasian group</taxon>
        <taxon>Rhodamnia</taxon>
    </lineage>
</organism>
<evidence type="ECO:0000313" key="8">
    <source>
        <dbReference type="Proteomes" id="UP000827889"/>
    </source>
</evidence>
<evidence type="ECO:0000313" key="9">
    <source>
        <dbReference type="RefSeq" id="XP_048139901.1"/>
    </source>
</evidence>
<proteinExistence type="predicted"/>
<dbReference type="Gene3D" id="3.80.10.10">
    <property type="entry name" value="Ribonuclease Inhibitor"/>
    <property type="match status" value="1"/>
</dbReference>
<keyword evidence="2" id="KW-0547">Nucleotide-binding</keyword>
<keyword evidence="1" id="KW-0677">Repeat</keyword>
<feature type="domain" description="Disease resistance R13L4/SHOC-2-like LRR" evidence="7">
    <location>
        <begin position="613"/>
        <end position="904"/>
    </location>
</feature>
<dbReference type="Proteomes" id="UP000827889">
    <property type="component" value="Chromosome 8"/>
</dbReference>
<dbReference type="GeneID" id="115738160"/>
<dbReference type="Gene3D" id="3.40.50.300">
    <property type="entry name" value="P-loop containing nucleotide triphosphate hydrolases"/>
    <property type="match status" value="1"/>
</dbReference>
<dbReference type="InterPro" id="IPR036388">
    <property type="entry name" value="WH-like_DNA-bd_sf"/>
</dbReference>
<feature type="domain" description="Disease resistance N-terminal" evidence="5">
    <location>
        <begin position="5"/>
        <end position="90"/>
    </location>
</feature>
<dbReference type="SUPFAM" id="SSF52540">
    <property type="entry name" value="P-loop containing nucleoside triphosphate hydrolases"/>
    <property type="match status" value="2"/>
</dbReference>
<dbReference type="InterPro" id="IPR044974">
    <property type="entry name" value="Disease_R_plants"/>
</dbReference>
<dbReference type="Gene3D" id="1.20.5.4130">
    <property type="match status" value="1"/>
</dbReference>
<dbReference type="InterPro" id="IPR055414">
    <property type="entry name" value="LRR_R13L4/SHOC2-like"/>
</dbReference>
<feature type="domain" description="NB-ARC" evidence="4">
    <location>
        <begin position="164"/>
        <end position="336"/>
    </location>
</feature>
<dbReference type="Pfam" id="PF00931">
    <property type="entry name" value="NB-ARC"/>
    <property type="match status" value="1"/>
</dbReference>
<sequence length="945" mass="108310">MAESVVSFAGETIGKLLVHETKLLLGVEGKIKDLQKELKLIKGLLRDADARREREKAVAEWVAELQDIAYDAEDVIEQYILRVALKKEQSTIKAYACFMAKCLCVQVHAVGIEIEGLKSNISNLRMSMQVHGIQSVNEGERELVRASTPKLTLGHFEEDIVGREDNINMLVEELLKVRKQHRVVFIWGMGGLGKTTLAKKVFTHDKVRNHFEGFAWACVSQEYHVTDILVGILVKLIPDQRERVLQMRYDELFVTLYKKQQEKRCIVVLDDIWTKQAWDGLRAAFPVENTRSKLLITTRNREVAELIDPHGFFHQPECLSARDSWELLKKRVYPDTKELVLGLSSDGPRVGQDTVAGQAVKSTSRQLETEGQIRVIIENMKTLGDELLKKCGGLPLAINVLGGLLAVNDWETVYRNINSHFRDKSDVLKVLALSYDDLPWYLKTCFLYLGSFPTDEEISKTEVLQMWIAEGFVSPDAYNERENTAEDVAEQYLMELVSRGMVQAQFNWSGKIKTCRLHDLMWDLCVSTARQERFLSIFNIQQDDAIEDYSSSMAVDFESNCQTRRLSLNMRAIANGNPIPTVKQIGRTMLHLRTLIFFPTGKFVIVTWEEFQPIFINCKFLRVLKLEGLSWMSGNVPESVGDLVHLRYLSLAGSAFQVLPQSIENLVCMEFLDLRADRLCAVTVPNVLWKLIRLRHLHLPSSFSVDGQQKLRLDSLKYLRTLRNFSPENCDVNDIGKHITLQKLTVPHHYGSDKLEIIPQLAKFTFKRLRSSSFRFTSYRPFTEDELSKMSSYHHCCKLSMRGKIEKLPEPKNLPQQLRKLVLMDSELEEDPMPILEKLHHLTVLLLWTAFVGKEMVCSAGGFPQLKRLDLQNLKKLEELRVAGGAMPHLSRLGINRCFKLRRVPEGLSIYDCGEDMAEEFQKHRDMWMRPISNVSICTTSYQKN</sequence>
<dbReference type="InterPro" id="IPR027417">
    <property type="entry name" value="P-loop_NTPase"/>
</dbReference>
<reference evidence="9" key="1">
    <citation type="submission" date="2025-08" db="UniProtKB">
        <authorList>
            <consortium name="RefSeq"/>
        </authorList>
    </citation>
    <scope>IDENTIFICATION</scope>
    <source>
        <tissue evidence="9">Leaf</tissue>
    </source>
</reference>
<dbReference type="Gene3D" id="1.10.10.10">
    <property type="entry name" value="Winged helix-like DNA-binding domain superfamily/Winged helix DNA-binding domain"/>
    <property type="match status" value="1"/>
</dbReference>
<protein>
    <submittedName>
        <fullName evidence="9">Disease resistance protein RPP8-like</fullName>
    </submittedName>
</protein>
<evidence type="ECO:0000256" key="3">
    <source>
        <dbReference type="ARBA" id="ARBA00022821"/>
    </source>
</evidence>
<dbReference type="SUPFAM" id="SSF52058">
    <property type="entry name" value="L domain-like"/>
    <property type="match status" value="1"/>
</dbReference>
<dbReference type="InterPro" id="IPR058922">
    <property type="entry name" value="WHD_DRP"/>
</dbReference>
<dbReference type="InterPro" id="IPR042197">
    <property type="entry name" value="Apaf_helical"/>
</dbReference>
<dbReference type="Pfam" id="PF23559">
    <property type="entry name" value="WHD_DRP"/>
    <property type="match status" value="1"/>
</dbReference>
<name>A0ABM3HTH8_9MYRT</name>
<evidence type="ECO:0000259" key="6">
    <source>
        <dbReference type="Pfam" id="PF23559"/>
    </source>
</evidence>
<dbReference type="PRINTS" id="PR00364">
    <property type="entry name" value="DISEASERSIST"/>
</dbReference>
<gene>
    <name evidence="9" type="primary">LOC115738160</name>
</gene>
<evidence type="ECO:0000256" key="2">
    <source>
        <dbReference type="ARBA" id="ARBA00022741"/>
    </source>
</evidence>
<dbReference type="InterPro" id="IPR032675">
    <property type="entry name" value="LRR_dom_sf"/>
</dbReference>